<proteinExistence type="predicted"/>
<name>A0A943DWA4_BACT4</name>
<evidence type="ECO:0000313" key="2">
    <source>
        <dbReference type="Proteomes" id="UP000782901"/>
    </source>
</evidence>
<evidence type="ECO:0008006" key="3">
    <source>
        <dbReference type="Google" id="ProtNLM"/>
    </source>
</evidence>
<sequence length="116" mass="13344">MRCKKCGCENSDIKRTCEHCGAFLEGWTFNNVTGKYGYRTDKGEFLSPEKAKEMIKYQTVAEIQCAPEKGEIDELIDSLKRLAKKCKKEDKRICLYSTSESIRVMMHEDTKDNSTT</sequence>
<dbReference type="AlphaFoldDB" id="A0A943DWA4"/>
<dbReference type="EMBL" id="JAGZEE010000010">
    <property type="protein sequence ID" value="MBS5410808.1"/>
    <property type="molecule type" value="Genomic_DNA"/>
</dbReference>
<comment type="caution">
    <text evidence="1">The sequence shown here is derived from an EMBL/GenBank/DDBJ whole genome shotgun (WGS) entry which is preliminary data.</text>
</comment>
<dbReference type="Proteomes" id="UP000782901">
    <property type="component" value="Unassembled WGS sequence"/>
</dbReference>
<organism evidence="1 2">
    <name type="scientific">Bacteroides thetaiotaomicron</name>
    <dbReference type="NCBI Taxonomy" id="818"/>
    <lineage>
        <taxon>Bacteria</taxon>
        <taxon>Pseudomonadati</taxon>
        <taxon>Bacteroidota</taxon>
        <taxon>Bacteroidia</taxon>
        <taxon>Bacteroidales</taxon>
        <taxon>Bacteroidaceae</taxon>
        <taxon>Bacteroides</taxon>
    </lineage>
</organism>
<reference evidence="1" key="1">
    <citation type="submission" date="2021-02" db="EMBL/GenBank/DDBJ databases">
        <title>Infant gut strain persistence is associated with maternal origin, phylogeny, and functional potential including surface adhesion and iron acquisition.</title>
        <authorList>
            <person name="Lou Y.C."/>
        </authorList>
    </citation>
    <scope>NUCLEOTIDE SEQUENCE</scope>
    <source>
        <strain evidence="1">L3_082_243G1_dasL3_082_243G1_maxbin2.maxbin.015s ta_sub</strain>
    </source>
</reference>
<accession>A0A943DWA4</accession>
<gene>
    <name evidence="1" type="ORF">KHY35_08840</name>
</gene>
<protein>
    <recommendedName>
        <fullName evidence="3">Zinc ribbon domain-containing protein</fullName>
    </recommendedName>
</protein>
<evidence type="ECO:0000313" key="1">
    <source>
        <dbReference type="EMBL" id="MBS5410808.1"/>
    </source>
</evidence>
<dbReference type="RefSeq" id="WP_195741131.1">
    <property type="nucleotide sequence ID" value="NZ_JADMRY010000017.1"/>
</dbReference>